<reference evidence="2 3" key="1">
    <citation type="submission" date="2016-10" db="EMBL/GenBank/DDBJ databases">
        <authorList>
            <person name="de Groot N.N."/>
        </authorList>
    </citation>
    <scope>NUCLEOTIDE SEQUENCE [LARGE SCALE GENOMIC DNA]</scope>
    <source>
        <strain evidence="2 3">DSM 6793</strain>
    </source>
</reference>
<dbReference type="EMBL" id="FOLE01000002">
    <property type="protein sequence ID" value="SFB95415.1"/>
    <property type="molecule type" value="Genomic_DNA"/>
</dbReference>
<name>A0A1I1F7Q5_9BACT</name>
<dbReference type="RefSeq" id="WP_091508139.1">
    <property type="nucleotide sequence ID" value="NZ_FOLE01000002.1"/>
</dbReference>
<feature type="transmembrane region" description="Helical" evidence="1">
    <location>
        <begin position="71"/>
        <end position="90"/>
    </location>
</feature>
<dbReference type="OrthoDB" id="9808870at2"/>
<dbReference type="AlphaFoldDB" id="A0A1I1F7Q5"/>
<dbReference type="Proteomes" id="UP000199514">
    <property type="component" value="Unassembled WGS sequence"/>
</dbReference>
<dbReference type="Pfam" id="PF13795">
    <property type="entry name" value="HupE_UreJ_2"/>
    <property type="match status" value="1"/>
</dbReference>
<evidence type="ECO:0000313" key="3">
    <source>
        <dbReference type="Proteomes" id="UP000199514"/>
    </source>
</evidence>
<keyword evidence="1" id="KW-0812">Transmembrane</keyword>
<proteinExistence type="predicted"/>
<protein>
    <submittedName>
        <fullName evidence="2">HupE / UreJ protein</fullName>
    </submittedName>
</protein>
<sequence length="202" mass="22418">MSEFQIYLTLGFEHITDWNGYDHILFVMALCAIYLWPDWRKVLGLITAFTVGHSLTLALAVFGLVPFSAQLIEQLIPVTIIVTAVSNWAVKPPQNTFGKPKKDVFAVVFRYLMGLGFGLIHGLGFSNYLRSLLLPNEEIVLKLLAFNIGLELGQLLIVLAMMLLSGLVVQLLRVNARTWNLIASSWVAGMAFVLLLGKLSAQ</sequence>
<feature type="transmembrane region" description="Helical" evidence="1">
    <location>
        <begin position="152"/>
        <end position="172"/>
    </location>
</feature>
<dbReference type="InterPro" id="IPR032809">
    <property type="entry name" value="Put_HupE_UreJ"/>
</dbReference>
<keyword evidence="1" id="KW-1133">Transmembrane helix</keyword>
<keyword evidence="3" id="KW-1185">Reference proteome</keyword>
<accession>A0A1I1F7Q5</accession>
<gene>
    <name evidence="2" type="ORF">SAMN05421780_10286</name>
</gene>
<organism evidence="2 3">
    <name type="scientific">Flexibacter flexilis DSM 6793</name>
    <dbReference type="NCBI Taxonomy" id="927664"/>
    <lineage>
        <taxon>Bacteria</taxon>
        <taxon>Pseudomonadati</taxon>
        <taxon>Bacteroidota</taxon>
        <taxon>Cytophagia</taxon>
        <taxon>Cytophagales</taxon>
        <taxon>Flexibacteraceae</taxon>
        <taxon>Flexibacter</taxon>
    </lineage>
</organism>
<feature type="transmembrane region" description="Helical" evidence="1">
    <location>
        <begin position="20"/>
        <end position="36"/>
    </location>
</feature>
<feature type="transmembrane region" description="Helical" evidence="1">
    <location>
        <begin position="111"/>
        <end position="132"/>
    </location>
</feature>
<evidence type="ECO:0000256" key="1">
    <source>
        <dbReference type="SAM" id="Phobius"/>
    </source>
</evidence>
<keyword evidence="1" id="KW-0472">Membrane</keyword>
<evidence type="ECO:0000313" key="2">
    <source>
        <dbReference type="EMBL" id="SFB95415.1"/>
    </source>
</evidence>
<feature type="transmembrane region" description="Helical" evidence="1">
    <location>
        <begin position="43"/>
        <end position="65"/>
    </location>
</feature>
<feature type="transmembrane region" description="Helical" evidence="1">
    <location>
        <begin position="179"/>
        <end position="197"/>
    </location>
</feature>